<organism evidence="1 2">
    <name type="scientific">Spirosoma taeanense</name>
    <dbReference type="NCBI Taxonomy" id="2735870"/>
    <lineage>
        <taxon>Bacteria</taxon>
        <taxon>Pseudomonadati</taxon>
        <taxon>Bacteroidota</taxon>
        <taxon>Cytophagia</taxon>
        <taxon>Cytophagales</taxon>
        <taxon>Cytophagaceae</taxon>
        <taxon>Spirosoma</taxon>
    </lineage>
</organism>
<dbReference type="EMBL" id="CP053435">
    <property type="protein sequence ID" value="QJW88618.1"/>
    <property type="molecule type" value="Genomic_DNA"/>
</dbReference>
<proteinExistence type="predicted"/>
<evidence type="ECO:0000313" key="1">
    <source>
        <dbReference type="EMBL" id="QJW88618.1"/>
    </source>
</evidence>
<gene>
    <name evidence="1" type="ORF">HNV11_04125</name>
</gene>
<dbReference type="KEGG" id="stae:HNV11_04125"/>
<dbReference type="AlphaFoldDB" id="A0A6M5Y1P7"/>
<dbReference type="RefSeq" id="WP_171738455.1">
    <property type="nucleotide sequence ID" value="NZ_CP053435.1"/>
</dbReference>
<reference evidence="1 2" key="1">
    <citation type="submission" date="2020-05" db="EMBL/GenBank/DDBJ databases">
        <title>Genome sequencing of Spirosoma sp. TS118.</title>
        <authorList>
            <person name="Lee J.-H."/>
            <person name="Jeong S."/>
            <person name="Zhao L."/>
            <person name="Jung J.-H."/>
            <person name="Kim M.-K."/>
            <person name="Lim S."/>
        </authorList>
    </citation>
    <scope>NUCLEOTIDE SEQUENCE [LARGE SCALE GENOMIC DNA]</scope>
    <source>
        <strain evidence="1 2">TS118</strain>
    </source>
</reference>
<name>A0A6M5Y1P7_9BACT</name>
<evidence type="ECO:0000313" key="2">
    <source>
        <dbReference type="Proteomes" id="UP000502756"/>
    </source>
</evidence>
<accession>A0A6M5Y1P7</accession>
<dbReference type="Proteomes" id="UP000502756">
    <property type="component" value="Chromosome"/>
</dbReference>
<keyword evidence="2" id="KW-1185">Reference proteome</keyword>
<protein>
    <submittedName>
        <fullName evidence="1">Uncharacterized protein</fullName>
    </submittedName>
</protein>
<sequence length="70" mass="7668">MKTDNETIGLLIGKGDATTKGICRSLAKEGITALVKQKEDGITEAEDAPRHTWSGKPGEDMFFNGWKLLF</sequence>